<evidence type="ECO:0000313" key="9">
    <source>
        <dbReference type="Proteomes" id="UP000196329"/>
    </source>
</evidence>
<dbReference type="EMBL" id="NFHS01000003">
    <property type="protein sequence ID" value="OUN55510.1"/>
    <property type="molecule type" value="Genomic_DNA"/>
</dbReference>
<dbReference type="RefSeq" id="WP_057252523.1">
    <property type="nucleotide sequence ID" value="NZ_CZAO01000002.1"/>
</dbReference>
<feature type="transmembrane region" description="Helical" evidence="5">
    <location>
        <begin position="12"/>
        <end position="32"/>
    </location>
</feature>
<sequence>MKQFISDTYHFILSLIMLLPIHNFRIFFLRFLRMKIGKHTAICRGVDVRTPYRISIGSNTIVNKHVVLDGRGEIFIGDNVDIAQEVNIWSLQHDYNSSTYSTKKGKVIIEDYVWLASRVTVLPGVTIGRGAVVGACSVVTKDIPPMCIVAGNPARVIGEREDCLKYKLGSRGWFR</sequence>
<evidence type="ECO:0000313" key="7">
    <source>
        <dbReference type="EMBL" id="OUN55510.1"/>
    </source>
</evidence>
<keyword evidence="5" id="KW-1133">Transmembrane helix</keyword>
<evidence type="ECO:0000256" key="3">
    <source>
        <dbReference type="ARBA" id="ARBA00022737"/>
    </source>
</evidence>
<dbReference type="InterPro" id="IPR051159">
    <property type="entry name" value="Hexapeptide_acetyltransf"/>
</dbReference>
<evidence type="ECO:0000256" key="4">
    <source>
        <dbReference type="ARBA" id="ARBA00023315"/>
    </source>
</evidence>
<keyword evidence="3" id="KW-0677">Repeat</keyword>
<dbReference type="InterPro" id="IPR001451">
    <property type="entry name" value="Hexapep"/>
</dbReference>
<dbReference type="GO" id="GO:0005829">
    <property type="term" value="C:cytosol"/>
    <property type="evidence" value="ECO:0007669"/>
    <property type="project" value="TreeGrafter"/>
</dbReference>
<name>A0A174JEZ8_BACUN</name>
<dbReference type="SUPFAM" id="SSF51161">
    <property type="entry name" value="Trimeric LpxA-like enzymes"/>
    <property type="match status" value="1"/>
</dbReference>
<evidence type="ECO:0000313" key="6">
    <source>
        <dbReference type="EMBL" id="CUO98242.1"/>
    </source>
</evidence>
<dbReference type="Proteomes" id="UP000095766">
    <property type="component" value="Unassembled WGS sequence"/>
</dbReference>
<dbReference type="GO" id="GO:0008374">
    <property type="term" value="F:O-acyltransferase activity"/>
    <property type="evidence" value="ECO:0007669"/>
    <property type="project" value="TreeGrafter"/>
</dbReference>
<accession>A0A174JEZ8</accession>
<organism evidence="6 8">
    <name type="scientific">Bacteroides uniformis</name>
    <dbReference type="NCBI Taxonomy" id="820"/>
    <lineage>
        <taxon>Bacteria</taxon>
        <taxon>Pseudomonadati</taxon>
        <taxon>Bacteroidota</taxon>
        <taxon>Bacteroidia</taxon>
        <taxon>Bacteroidales</taxon>
        <taxon>Bacteroidaceae</taxon>
        <taxon>Bacteroides</taxon>
    </lineage>
</organism>
<dbReference type="InterPro" id="IPR018357">
    <property type="entry name" value="Hexapep_transf_CS"/>
</dbReference>
<reference evidence="9" key="2">
    <citation type="submission" date="2017-04" db="EMBL/GenBank/DDBJ databases">
        <title>Function of individual gut microbiota members based on whole genome sequencing of pure cultures obtained from chicken caecum.</title>
        <authorList>
            <person name="Medvecky M."/>
            <person name="Cejkova D."/>
            <person name="Polansky O."/>
            <person name="Karasova D."/>
            <person name="Kubasova T."/>
            <person name="Cizek A."/>
            <person name="Rychlik I."/>
        </authorList>
    </citation>
    <scope>NUCLEOTIDE SEQUENCE [LARGE SCALE GENOMIC DNA]</scope>
    <source>
        <strain evidence="9">An67</strain>
    </source>
</reference>
<dbReference type="EMBL" id="CZAO01000002">
    <property type="protein sequence ID" value="CUO98242.1"/>
    <property type="molecule type" value="Genomic_DNA"/>
</dbReference>
<dbReference type="EC" id="2.3.1.-" evidence="6"/>
<keyword evidence="2 6" id="KW-0808">Transferase</keyword>
<dbReference type="PANTHER" id="PTHR23416">
    <property type="entry name" value="SIALIC ACID SYNTHASE-RELATED"/>
    <property type="match status" value="1"/>
</dbReference>
<dbReference type="PANTHER" id="PTHR23416:SF23">
    <property type="entry name" value="ACETYLTRANSFERASE C18B11.09C-RELATED"/>
    <property type="match status" value="1"/>
</dbReference>
<gene>
    <name evidence="7" type="ORF">B5G17_07290</name>
    <name evidence="6" type="ORF">ERS852510_00577</name>
</gene>
<dbReference type="Gene3D" id="2.160.10.10">
    <property type="entry name" value="Hexapeptide repeat proteins"/>
    <property type="match status" value="1"/>
</dbReference>
<evidence type="ECO:0000313" key="8">
    <source>
        <dbReference type="Proteomes" id="UP000095766"/>
    </source>
</evidence>
<protein>
    <submittedName>
        <fullName evidence="6">Colanic acid biosynthesis acyltransferase</fullName>
        <ecNumber evidence="6">2.3.1.-</ecNumber>
    </submittedName>
</protein>
<keyword evidence="5" id="KW-0472">Membrane</keyword>
<dbReference type="Pfam" id="PF00132">
    <property type="entry name" value="Hexapep"/>
    <property type="match status" value="1"/>
</dbReference>
<dbReference type="Proteomes" id="UP000196329">
    <property type="component" value="Unassembled WGS sequence"/>
</dbReference>
<comment type="similarity">
    <text evidence="1">Belongs to the transferase hexapeptide repeat family.</text>
</comment>
<keyword evidence="5" id="KW-0812">Transmembrane</keyword>
<evidence type="ECO:0000256" key="5">
    <source>
        <dbReference type="SAM" id="Phobius"/>
    </source>
</evidence>
<reference evidence="6 8" key="1">
    <citation type="submission" date="2015-09" db="EMBL/GenBank/DDBJ databases">
        <authorList>
            <consortium name="Pathogen Informatics"/>
        </authorList>
    </citation>
    <scope>NUCLEOTIDE SEQUENCE [LARGE SCALE GENOMIC DNA]</scope>
    <source>
        <strain evidence="6 8">2789STDY5834898</strain>
    </source>
</reference>
<dbReference type="CDD" id="cd04647">
    <property type="entry name" value="LbH_MAT_like"/>
    <property type="match status" value="1"/>
</dbReference>
<proteinExistence type="inferred from homology"/>
<dbReference type="PROSITE" id="PS00101">
    <property type="entry name" value="HEXAPEP_TRANSFERASES"/>
    <property type="match status" value="1"/>
</dbReference>
<dbReference type="AlphaFoldDB" id="A0A174JEZ8"/>
<keyword evidence="4 6" id="KW-0012">Acyltransferase</keyword>
<evidence type="ECO:0000256" key="1">
    <source>
        <dbReference type="ARBA" id="ARBA00007274"/>
    </source>
</evidence>
<dbReference type="InterPro" id="IPR011004">
    <property type="entry name" value="Trimer_LpxA-like_sf"/>
</dbReference>
<reference evidence="7" key="3">
    <citation type="journal article" date="2018" name="BMC Genomics">
        <title>Whole genome sequencing and function prediction of 133 gut anaerobes isolated from chicken caecum in pure cultures.</title>
        <authorList>
            <person name="Medvecky M."/>
            <person name="Cejkova D."/>
            <person name="Polansky O."/>
            <person name="Karasova D."/>
            <person name="Kubasova T."/>
            <person name="Cizek A."/>
            <person name="Rychlik I."/>
        </authorList>
    </citation>
    <scope>NUCLEOTIDE SEQUENCE</scope>
    <source>
        <strain evidence="7">An67</strain>
    </source>
</reference>
<evidence type="ECO:0000256" key="2">
    <source>
        <dbReference type="ARBA" id="ARBA00022679"/>
    </source>
</evidence>